<dbReference type="RefSeq" id="WP_160820968.1">
    <property type="nucleotide sequence ID" value="NZ_JBHSXE010000001.1"/>
</dbReference>
<keyword evidence="6" id="KW-1185">Reference proteome</keyword>
<dbReference type="InterPro" id="IPR014710">
    <property type="entry name" value="RmlC-like_jellyroll"/>
</dbReference>
<reference evidence="6" key="1">
    <citation type="journal article" date="2019" name="Int. J. Syst. Evol. Microbiol.">
        <title>The Global Catalogue of Microorganisms (GCM) 10K type strain sequencing project: providing services to taxonomists for standard genome sequencing and annotation.</title>
        <authorList>
            <consortium name="The Broad Institute Genomics Platform"/>
            <consortium name="The Broad Institute Genome Sequencing Center for Infectious Disease"/>
            <person name="Wu L."/>
            <person name="Ma J."/>
        </authorList>
    </citation>
    <scope>NUCLEOTIDE SEQUENCE [LARGE SCALE GENOMIC DNA]</scope>
    <source>
        <strain evidence="6">JCM 3369</strain>
    </source>
</reference>
<name>A0ABW2CHQ3_9ACTN</name>
<evidence type="ECO:0000259" key="4">
    <source>
        <dbReference type="PROSITE" id="PS01124"/>
    </source>
</evidence>
<dbReference type="PRINTS" id="PR00032">
    <property type="entry name" value="HTHARAC"/>
</dbReference>
<dbReference type="Pfam" id="PF07883">
    <property type="entry name" value="Cupin_2"/>
    <property type="match status" value="1"/>
</dbReference>
<dbReference type="InterPro" id="IPR013096">
    <property type="entry name" value="Cupin_2"/>
</dbReference>
<dbReference type="Gene3D" id="2.60.120.10">
    <property type="entry name" value="Jelly Rolls"/>
    <property type="match status" value="1"/>
</dbReference>
<dbReference type="CDD" id="cd06124">
    <property type="entry name" value="cupin_NimR-like_N"/>
    <property type="match status" value="1"/>
</dbReference>
<evidence type="ECO:0000313" key="5">
    <source>
        <dbReference type="EMBL" id="MFC6880421.1"/>
    </source>
</evidence>
<dbReference type="EMBL" id="JBHSXS010000005">
    <property type="protein sequence ID" value="MFC6880421.1"/>
    <property type="molecule type" value="Genomic_DNA"/>
</dbReference>
<keyword evidence="1" id="KW-0805">Transcription regulation</keyword>
<comment type="caution">
    <text evidence="5">The sequence shown here is derived from an EMBL/GenBank/DDBJ whole genome shotgun (WGS) entry which is preliminary data.</text>
</comment>
<dbReference type="SUPFAM" id="SSF51182">
    <property type="entry name" value="RmlC-like cupins"/>
    <property type="match status" value="1"/>
</dbReference>
<dbReference type="InterPro" id="IPR020449">
    <property type="entry name" value="Tscrpt_reg_AraC-type_HTH"/>
</dbReference>
<evidence type="ECO:0000256" key="1">
    <source>
        <dbReference type="ARBA" id="ARBA00023015"/>
    </source>
</evidence>
<evidence type="ECO:0000313" key="6">
    <source>
        <dbReference type="Proteomes" id="UP001596380"/>
    </source>
</evidence>
<protein>
    <submittedName>
        <fullName evidence="5">AraC family transcriptional regulator</fullName>
    </submittedName>
</protein>
<feature type="domain" description="HTH araC/xylS-type" evidence="4">
    <location>
        <begin position="151"/>
        <end position="248"/>
    </location>
</feature>
<accession>A0ABW2CHQ3</accession>
<dbReference type="InterPro" id="IPR018060">
    <property type="entry name" value="HTH_AraC"/>
</dbReference>
<sequence>MREIRHHPIAPTSAKWLAPGGTIDVHRHDNHQIAYAGRGVLAVTTDAGSWVAPANRAIWIPAGAVHAHRAHGELRLHLVGLPVTDNPLGLTEPAVLTVDPLLRELILEYTRDHDAGDSPERVRLRAVLLDRLRVSSQQPLYLPAPTDPRLKALCDLLHADPADDRTLAALGKEVGASDRTLSRLFQADLGMTFPQWRTQLRLYHALMLLAADTPVTAVAHQCGWSSASAFIDIFRQAFGRTPNAHRLNLNA</sequence>
<dbReference type="SMART" id="SM00342">
    <property type="entry name" value="HTH_ARAC"/>
    <property type="match status" value="1"/>
</dbReference>
<dbReference type="Gene3D" id="1.10.10.60">
    <property type="entry name" value="Homeodomain-like"/>
    <property type="match status" value="2"/>
</dbReference>
<dbReference type="Pfam" id="PF12833">
    <property type="entry name" value="HTH_18"/>
    <property type="match status" value="1"/>
</dbReference>
<dbReference type="SUPFAM" id="SSF46689">
    <property type="entry name" value="Homeodomain-like"/>
    <property type="match status" value="1"/>
</dbReference>
<organism evidence="5 6">
    <name type="scientific">Actinomadura yumaensis</name>
    <dbReference type="NCBI Taxonomy" id="111807"/>
    <lineage>
        <taxon>Bacteria</taxon>
        <taxon>Bacillati</taxon>
        <taxon>Actinomycetota</taxon>
        <taxon>Actinomycetes</taxon>
        <taxon>Streptosporangiales</taxon>
        <taxon>Thermomonosporaceae</taxon>
        <taxon>Actinomadura</taxon>
    </lineage>
</organism>
<dbReference type="PANTHER" id="PTHR11019">
    <property type="entry name" value="HTH-TYPE TRANSCRIPTIONAL REGULATOR NIMR"/>
    <property type="match status" value="1"/>
</dbReference>
<evidence type="ECO:0000256" key="2">
    <source>
        <dbReference type="ARBA" id="ARBA00023125"/>
    </source>
</evidence>
<dbReference type="PANTHER" id="PTHR11019:SF199">
    <property type="entry name" value="HTH-TYPE TRANSCRIPTIONAL REGULATOR NIMR"/>
    <property type="match status" value="1"/>
</dbReference>
<dbReference type="InterPro" id="IPR009057">
    <property type="entry name" value="Homeodomain-like_sf"/>
</dbReference>
<evidence type="ECO:0000256" key="3">
    <source>
        <dbReference type="ARBA" id="ARBA00023163"/>
    </source>
</evidence>
<keyword evidence="2" id="KW-0238">DNA-binding</keyword>
<dbReference type="InterPro" id="IPR011051">
    <property type="entry name" value="RmlC_Cupin_sf"/>
</dbReference>
<keyword evidence="3" id="KW-0804">Transcription</keyword>
<dbReference type="PROSITE" id="PS01124">
    <property type="entry name" value="HTH_ARAC_FAMILY_2"/>
    <property type="match status" value="1"/>
</dbReference>
<gene>
    <name evidence="5" type="ORF">ACFQKB_11680</name>
</gene>
<proteinExistence type="predicted"/>
<dbReference type="Proteomes" id="UP001596380">
    <property type="component" value="Unassembled WGS sequence"/>
</dbReference>